<evidence type="ECO:0000313" key="20">
    <source>
        <dbReference type="EMBL" id="CAF4418365.1"/>
    </source>
</evidence>
<evidence type="ECO:0000256" key="2">
    <source>
        <dbReference type="ARBA" id="ARBA00001966"/>
    </source>
</evidence>
<sequence length="109" mass="12218">DGMYECILCACCSTSCPSYWWNADKYLGPAVLMQAYKWIVDSRDEYTKERLEQFRDTFSLYRCHTIMNCTKACPKGLNPAKAIGELKALLANVATSPSNNSATVGPDYK</sequence>
<dbReference type="GO" id="GO:0051537">
    <property type="term" value="F:2 iron, 2 sulfur cluster binding"/>
    <property type="evidence" value="ECO:0007669"/>
    <property type="project" value="UniProtKB-KW"/>
</dbReference>
<feature type="domain" description="4Fe-4S ferredoxin-type" evidence="19">
    <location>
        <begin position="1"/>
        <end position="26"/>
    </location>
</feature>
<evidence type="ECO:0000256" key="8">
    <source>
        <dbReference type="ARBA" id="ARBA00022532"/>
    </source>
</evidence>
<evidence type="ECO:0000256" key="13">
    <source>
        <dbReference type="ARBA" id="ARBA00023004"/>
    </source>
</evidence>
<evidence type="ECO:0000256" key="7">
    <source>
        <dbReference type="ARBA" id="ARBA00022485"/>
    </source>
</evidence>
<dbReference type="PANTHER" id="PTHR11921">
    <property type="entry name" value="SUCCINATE DEHYDROGENASE IRON-SULFUR PROTEIN"/>
    <property type="match status" value="1"/>
</dbReference>
<gene>
    <name evidence="20" type="ORF">OKA104_LOCUS52373</name>
</gene>
<dbReference type="PROSITE" id="PS00198">
    <property type="entry name" value="4FE4S_FER_1"/>
    <property type="match status" value="1"/>
</dbReference>
<evidence type="ECO:0000256" key="17">
    <source>
        <dbReference type="ARBA" id="ARBA00034078"/>
    </source>
</evidence>
<dbReference type="EMBL" id="CAJOAY010030296">
    <property type="protein sequence ID" value="CAF4418365.1"/>
    <property type="molecule type" value="Genomic_DNA"/>
</dbReference>
<evidence type="ECO:0000256" key="12">
    <source>
        <dbReference type="ARBA" id="ARBA00023002"/>
    </source>
</evidence>
<comment type="cofactor">
    <cofactor evidence="1">
        <name>[3Fe-4S] cluster</name>
        <dbReference type="ChEBI" id="CHEBI:21137"/>
    </cofactor>
</comment>
<keyword evidence="13" id="KW-0408">Iron</keyword>
<name>A0A820QCY1_9BILA</name>
<proteinExistence type="inferred from homology"/>
<comment type="cofactor">
    <cofactor evidence="17">
        <name>[2Fe-2S] cluster</name>
        <dbReference type="ChEBI" id="CHEBI:190135"/>
    </cofactor>
</comment>
<evidence type="ECO:0000256" key="4">
    <source>
        <dbReference type="ARBA" id="ARBA00009433"/>
    </source>
</evidence>
<dbReference type="Gene3D" id="1.10.1060.10">
    <property type="entry name" value="Alpha-helical ferredoxin"/>
    <property type="match status" value="1"/>
</dbReference>
<keyword evidence="14" id="KW-0411">Iron-sulfur</keyword>
<reference evidence="20" key="1">
    <citation type="submission" date="2021-02" db="EMBL/GenBank/DDBJ databases">
        <authorList>
            <person name="Nowell W R."/>
        </authorList>
    </citation>
    <scope>NUCLEOTIDE SEQUENCE</scope>
</reference>
<dbReference type="InterPro" id="IPR017900">
    <property type="entry name" value="4Fe4S_Fe_S_CS"/>
</dbReference>
<dbReference type="InterPro" id="IPR017896">
    <property type="entry name" value="4Fe4S_Fe-S-bd"/>
</dbReference>
<protein>
    <recommendedName>
        <fullName evidence="5">succinate dehydrogenase</fullName>
        <ecNumber evidence="5">1.3.5.1</ecNumber>
    </recommendedName>
    <alternativeName>
        <fullName evidence="16">Iron-sulfur subunit of complex II</fullName>
    </alternativeName>
</protein>
<dbReference type="PANTHER" id="PTHR11921:SF29">
    <property type="entry name" value="SUCCINATE DEHYDROGENASE [UBIQUINONE] IRON-SULFUR SUBUNIT, MITOCHONDRIAL"/>
    <property type="match status" value="1"/>
</dbReference>
<dbReference type="GO" id="GO:0008177">
    <property type="term" value="F:succinate dehydrogenase (quinone) activity"/>
    <property type="evidence" value="ECO:0007669"/>
    <property type="project" value="UniProtKB-EC"/>
</dbReference>
<keyword evidence="9" id="KW-0001">2Fe-2S</keyword>
<dbReference type="Pfam" id="PF13534">
    <property type="entry name" value="Fer4_17"/>
    <property type="match status" value="1"/>
</dbReference>
<dbReference type="InterPro" id="IPR009051">
    <property type="entry name" value="Helical_ferredxn"/>
</dbReference>
<evidence type="ECO:0000256" key="3">
    <source>
        <dbReference type="ARBA" id="ARBA00005163"/>
    </source>
</evidence>
<dbReference type="GO" id="GO:0051539">
    <property type="term" value="F:4 iron, 4 sulfur cluster binding"/>
    <property type="evidence" value="ECO:0007669"/>
    <property type="project" value="UniProtKB-KW"/>
</dbReference>
<dbReference type="GO" id="GO:0051538">
    <property type="term" value="F:3 iron, 4 sulfur cluster binding"/>
    <property type="evidence" value="ECO:0007669"/>
    <property type="project" value="UniProtKB-KW"/>
</dbReference>
<dbReference type="InterPro" id="IPR004489">
    <property type="entry name" value="Succ_DH/fum_Rdtase_Fe-S"/>
</dbReference>
<organism evidence="20 21">
    <name type="scientific">Adineta steineri</name>
    <dbReference type="NCBI Taxonomy" id="433720"/>
    <lineage>
        <taxon>Eukaryota</taxon>
        <taxon>Metazoa</taxon>
        <taxon>Spiralia</taxon>
        <taxon>Gnathifera</taxon>
        <taxon>Rotifera</taxon>
        <taxon>Eurotatoria</taxon>
        <taxon>Bdelloidea</taxon>
        <taxon>Adinetida</taxon>
        <taxon>Adinetidae</taxon>
        <taxon>Adineta</taxon>
    </lineage>
</organism>
<evidence type="ECO:0000256" key="18">
    <source>
        <dbReference type="ARBA" id="ARBA00049220"/>
    </source>
</evidence>
<evidence type="ECO:0000256" key="6">
    <source>
        <dbReference type="ARBA" id="ARBA00022448"/>
    </source>
</evidence>
<evidence type="ECO:0000256" key="10">
    <source>
        <dbReference type="ARBA" id="ARBA00022723"/>
    </source>
</evidence>
<evidence type="ECO:0000256" key="16">
    <source>
        <dbReference type="ARBA" id="ARBA00033304"/>
    </source>
</evidence>
<evidence type="ECO:0000256" key="11">
    <source>
        <dbReference type="ARBA" id="ARBA00022982"/>
    </source>
</evidence>
<comment type="similarity">
    <text evidence="4">Belongs to the succinate dehydrogenase/fumarate reductase iron-sulfur protein family.</text>
</comment>
<keyword evidence="10" id="KW-0479">Metal-binding</keyword>
<comment type="catalytic activity">
    <reaction evidence="18">
        <text>a quinone + succinate = fumarate + a quinol</text>
        <dbReference type="Rhea" id="RHEA:40523"/>
        <dbReference type="ChEBI" id="CHEBI:24646"/>
        <dbReference type="ChEBI" id="CHEBI:29806"/>
        <dbReference type="ChEBI" id="CHEBI:30031"/>
        <dbReference type="ChEBI" id="CHEBI:132124"/>
        <dbReference type="EC" id="1.3.5.1"/>
    </reaction>
</comment>
<dbReference type="Proteomes" id="UP000663881">
    <property type="component" value="Unassembled WGS sequence"/>
</dbReference>
<keyword evidence="12" id="KW-0560">Oxidoreductase</keyword>
<keyword evidence="6" id="KW-0813">Transport</keyword>
<dbReference type="EC" id="1.3.5.1" evidence="5"/>
<evidence type="ECO:0000256" key="14">
    <source>
        <dbReference type="ARBA" id="ARBA00023014"/>
    </source>
</evidence>
<keyword evidence="8" id="KW-0816">Tricarboxylic acid cycle</keyword>
<dbReference type="GO" id="GO:0046872">
    <property type="term" value="F:metal ion binding"/>
    <property type="evidence" value="ECO:0007669"/>
    <property type="project" value="UniProtKB-KW"/>
</dbReference>
<evidence type="ECO:0000259" key="19">
    <source>
        <dbReference type="PROSITE" id="PS51379"/>
    </source>
</evidence>
<evidence type="ECO:0000256" key="1">
    <source>
        <dbReference type="ARBA" id="ARBA00001927"/>
    </source>
</evidence>
<comment type="pathway">
    <text evidence="3">Carbohydrate metabolism; tricarboxylic acid cycle.</text>
</comment>
<accession>A0A820QCY1</accession>
<evidence type="ECO:0000256" key="5">
    <source>
        <dbReference type="ARBA" id="ARBA00012792"/>
    </source>
</evidence>
<dbReference type="PROSITE" id="PS51379">
    <property type="entry name" value="4FE4S_FER_2"/>
    <property type="match status" value="1"/>
</dbReference>
<comment type="cofactor">
    <cofactor evidence="2">
        <name>[4Fe-4S] cluster</name>
        <dbReference type="ChEBI" id="CHEBI:49883"/>
    </cofactor>
</comment>
<evidence type="ECO:0000256" key="15">
    <source>
        <dbReference type="ARBA" id="ARBA00023291"/>
    </source>
</evidence>
<keyword evidence="11" id="KW-0249">Electron transport</keyword>
<evidence type="ECO:0000256" key="9">
    <source>
        <dbReference type="ARBA" id="ARBA00022714"/>
    </source>
</evidence>
<dbReference type="SUPFAM" id="SSF46548">
    <property type="entry name" value="alpha-helical ferredoxin"/>
    <property type="match status" value="1"/>
</dbReference>
<dbReference type="GO" id="GO:0022904">
    <property type="term" value="P:respiratory electron transport chain"/>
    <property type="evidence" value="ECO:0007669"/>
    <property type="project" value="TreeGrafter"/>
</dbReference>
<dbReference type="FunFam" id="1.10.1060.10:FF:000001">
    <property type="entry name" value="Succinate dehydrogenase iron-sulfur subunit SdhB"/>
    <property type="match status" value="1"/>
</dbReference>
<feature type="non-terminal residue" evidence="20">
    <location>
        <position position="1"/>
    </location>
</feature>
<dbReference type="NCBIfam" id="TIGR00384">
    <property type="entry name" value="dhsB"/>
    <property type="match status" value="1"/>
</dbReference>
<comment type="caution">
    <text evidence="20">The sequence shown here is derived from an EMBL/GenBank/DDBJ whole genome shotgun (WGS) entry which is preliminary data.</text>
</comment>
<dbReference type="GO" id="GO:0006099">
    <property type="term" value="P:tricarboxylic acid cycle"/>
    <property type="evidence" value="ECO:0007669"/>
    <property type="project" value="UniProtKB-KW"/>
</dbReference>
<dbReference type="InterPro" id="IPR050573">
    <property type="entry name" value="SDH/FRD_Iron-Sulfur"/>
</dbReference>
<keyword evidence="7" id="KW-0004">4Fe-4S</keyword>
<evidence type="ECO:0000313" key="21">
    <source>
        <dbReference type="Proteomes" id="UP000663881"/>
    </source>
</evidence>
<dbReference type="AlphaFoldDB" id="A0A820QCY1"/>
<keyword evidence="15" id="KW-0003">3Fe-4S</keyword>